<dbReference type="Pfam" id="PF14223">
    <property type="entry name" value="Retrotran_gag_2"/>
    <property type="match status" value="1"/>
</dbReference>
<dbReference type="Proteomes" id="UP000887116">
    <property type="component" value="Unassembled WGS sequence"/>
</dbReference>
<organism evidence="2 3">
    <name type="scientific">Trichonephila clavata</name>
    <name type="common">Joro spider</name>
    <name type="synonym">Nephila clavata</name>
    <dbReference type="NCBI Taxonomy" id="2740835"/>
    <lineage>
        <taxon>Eukaryota</taxon>
        <taxon>Metazoa</taxon>
        <taxon>Ecdysozoa</taxon>
        <taxon>Arthropoda</taxon>
        <taxon>Chelicerata</taxon>
        <taxon>Arachnida</taxon>
        <taxon>Araneae</taxon>
        <taxon>Araneomorphae</taxon>
        <taxon>Entelegynae</taxon>
        <taxon>Araneoidea</taxon>
        <taxon>Nephilidae</taxon>
        <taxon>Trichonephila</taxon>
    </lineage>
</organism>
<keyword evidence="3" id="KW-1185">Reference proteome</keyword>
<evidence type="ECO:0000313" key="2">
    <source>
        <dbReference type="EMBL" id="GFQ65991.1"/>
    </source>
</evidence>
<feature type="compositionally biased region" description="Basic and acidic residues" evidence="1">
    <location>
        <begin position="297"/>
        <end position="312"/>
    </location>
</feature>
<gene>
    <name evidence="2" type="primary">AVEN_126365_1</name>
    <name evidence="2" type="ORF">TNCT_185111</name>
</gene>
<proteinExistence type="predicted"/>
<feature type="region of interest" description="Disordered" evidence="1">
    <location>
        <begin position="293"/>
        <end position="325"/>
    </location>
</feature>
<evidence type="ECO:0008006" key="4">
    <source>
        <dbReference type="Google" id="ProtNLM"/>
    </source>
</evidence>
<dbReference type="SUPFAM" id="SSF54171">
    <property type="entry name" value="DNA-binding domain"/>
    <property type="match status" value="1"/>
</dbReference>
<reference evidence="2" key="1">
    <citation type="submission" date="2020-07" db="EMBL/GenBank/DDBJ databases">
        <title>Multicomponent nature underlies the extraordinary mechanical properties of spider dragline silk.</title>
        <authorList>
            <person name="Kono N."/>
            <person name="Nakamura H."/>
            <person name="Mori M."/>
            <person name="Yoshida Y."/>
            <person name="Ohtoshi R."/>
            <person name="Malay A.D."/>
            <person name="Moran D.A.P."/>
            <person name="Tomita M."/>
            <person name="Numata K."/>
            <person name="Arakawa K."/>
        </authorList>
    </citation>
    <scope>NUCLEOTIDE SEQUENCE</scope>
</reference>
<dbReference type="GO" id="GO:0003677">
    <property type="term" value="F:DNA binding"/>
    <property type="evidence" value="ECO:0007669"/>
    <property type="project" value="InterPro"/>
</dbReference>
<dbReference type="AlphaFoldDB" id="A0A8X6K8C2"/>
<evidence type="ECO:0000313" key="3">
    <source>
        <dbReference type="Proteomes" id="UP000887116"/>
    </source>
</evidence>
<dbReference type="Gene3D" id="3.30.890.10">
    <property type="entry name" value="Methyl-cpg-binding Protein 2, Chain A"/>
    <property type="match status" value="1"/>
</dbReference>
<sequence>MDAIQGVTLLTASNWEVWKVEIKVSLMHYGAWEFIEKEESNPEVEAKLSWRDRCDLKLRKDRAFTLIYQNISNEFKPLTSGTTDGAEAWKILQKHFEPNTRARKIQLLDEFFGTRYVPGENLGLFICRVKRSAERLREVGHDLPPLYQGYQMIRSLPDDFRTTVQAIYRWSDKDFVPDKIEAELLLEENRLGVVKKDLEDVSTFAFSDEVKHKIKKQKSKFQPKSLDVNSNSYVKSSKQVVKSSNVVKENKVVETINVRFDEGKKGVDSGKTFTGPVRNYLLKDFPEDGDIFSAVGDRADHPEADSERDTRTDGAGSESQAVETPTLRPCVSIPWIRKPVERKDRSRKDIYYFVEGSNARLRSFNEIQKYCKDNNIEYDQNLFNFSCKNSSSGIVADLLNLPLEEEANLAEVRIPKTYKEATRTPEAADWEDAMDKEMQVIYDRNVWNLVEPPKEAKVLGSFGFIEVRLDDGVTFPVGWCVNRVSVPWMSTSSPQYRLGEGENVIRQSAHLGDSGTGSTSF</sequence>
<protein>
    <recommendedName>
        <fullName evidence="4">MBD domain-containing protein</fullName>
    </recommendedName>
</protein>
<dbReference type="EMBL" id="BMAO01010264">
    <property type="protein sequence ID" value="GFQ65991.1"/>
    <property type="molecule type" value="Genomic_DNA"/>
</dbReference>
<comment type="caution">
    <text evidence="2">The sequence shown here is derived from an EMBL/GenBank/DDBJ whole genome shotgun (WGS) entry which is preliminary data.</text>
</comment>
<evidence type="ECO:0000256" key="1">
    <source>
        <dbReference type="SAM" id="MobiDB-lite"/>
    </source>
</evidence>
<name>A0A8X6K8C2_TRICU</name>
<accession>A0A8X6K8C2</accession>
<dbReference type="InterPro" id="IPR016177">
    <property type="entry name" value="DNA-bd_dom_sf"/>
</dbReference>